<evidence type="ECO:0000259" key="7">
    <source>
        <dbReference type="PROSITE" id="PS50089"/>
    </source>
</evidence>
<keyword evidence="10" id="KW-1185">Reference proteome</keyword>
<dbReference type="PANTHER" id="PTHR10131:SF94">
    <property type="entry name" value="TNF RECEPTOR-ASSOCIATED FACTOR 4"/>
    <property type="match status" value="1"/>
</dbReference>
<keyword evidence="1 4" id="KW-0479">Metal-binding</keyword>
<evidence type="ECO:0000313" key="9">
    <source>
        <dbReference type="EMBL" id="GAA5805268.1"/>
    </source>
</evidence>
<evidence type="ECO:0000256" key="5">
    <source>
        <dbReference type="SAM" id="Coils"/>
    </source>
</evidence>
<evidence type="ECO:0000259" key="8">
    <source>
        <dbReference type="PROSITE" id="PS50145"/>
    </source>
</evidence>
<keyword evidence="5" id="KW-0175">Coiled coil</keyword>
<evidence type="ECO:0000313" key="10">
    <source>
        <dbReference type="Proteomes" id="UP001476247"/>
    </source>
</evidence>
<protein>
    <submittedName>
        <fullName evidence="9">Uncharacterized protein</fullName>
    </submittedName>
</protein>
<dbReference type="Pfam" id="PF02176">
    <property type="entry name" value="zf-TRAF"/>
    <property type="match status" value="1"/>
</dbReference>
<dbReference type="PROSITE" id="PS50145">
    <property type="entry name" value="ZF_TRAF"/>
    <property type="match status" value="2"/>
</dbReference>
<dbReference type="SUPFAM" id="SSF57850">
    <property type="entry name" value="RING/U-box"/>
    <property type="match status" value="1"/>
</dbReference>
<evidence type="ECO:0000256" key="6">
    <source>
        <dbReference type="SAM" id="MobiDB-lite"/>
    </source>
</evidence>
<dbReference type="PANTHER" id="PTHR10131">
    <property type="entry name" value="TNF RECEPTOR ASSOCIATED FACTOR"/>
    <property type="match status" value="1"/>
</dbReference>
<name>A0ABP9YF75_9FUNG</name>
<proteinExistence type="predicted"/>
<keyword evidence="2 4" id="KW-0863">Zinc-finger</keyword>
<dbReference type="PROSITE" id="PS00518">
    <property type="entry name" value="ZF_RING_1"/>
    <property type="match status" value="1"/>
</dbReference>
<dbReference type="InterPro" id="IPR013083">
    <property type="entry name" value="Znf_RING/FYVE/PHD"/>
</dbReference>
<feature type="region of interest" description="Disordered" evidence="6">
    <location>
        <begin position="335"/>
        <end position="379"/>
    </location>
</feature>
<feature type="compositionally biased region" description="Low complexity" evidence="6">
    <location>
        <begin position="336"/>
        <end position="354"/>
    </location>
</feature>
<feature type="domain" description="TRAF-type" evidence="8">
    <location>
        <begin position="138"/>
        <end position="182"/>
    </location>
</feature>
<dbReference type="EMBL" id="BAABUJ010000043">
    <property type="protein sequence ID" value="GAA5805268.1"/>
    <property type="molecule type" value="Genomic_DNA"/>
</dbReference>
<feature type="domain" description="RING-type" evidence="7">
    <location>
        <begin position="21"/>
        <end position="59"/>
    </location>
</feature>
<feature type="domain" description="TRAF-type" evidence="8">
    <location>
        <begin position="81"/>
        <end position="123"/>
    </location>
</feature>
<dbReference type="Proteomes" id="UP001476247">
    <property type="component" value="Unassembled WGS sequence"/>
</dbReference>
<evidence type="ECO:0000256" key="3">
    <source>
        <dbReference type="ARBA" id="ARBA00022833"/>
    </source>
</evidence>
<dbReference type="InterPro" id="IPR001841">
    <property type="entry name" value="Znf_RING"/>
</dbReference>
<evidence type="ECO:0000256" key="1">
    <source>
        <dbReference type="ARBA" id="ARBA00022723"/>
    </source>
</evidence>
<dbReference type="Gene3D" id="3.30.40.10">
    <property type="entry name" value="Zinc/RING finger domain, C3HC4 (zinc finger)"/>
    <property type="match status" value="2"/>
</dbReference>
<reference evidence="9 10" key="1">
    <citation type="submission" date="2024-04" db="EMBL/GenBank/DDBJ databases">
        <title>genome sequences of Mucor flavus KT1a and Helicostylum pulchrum KT1b strains isolation_sourced from the surface of a dry-aged beef.</title>
        <authorList>
            <person name="Toyotome T."/>
            <person name="Hosono M."/>
            <person name="Torimaru M."/>
            <person name="Fukuda K."/>
            <person name="Mikami N."/>
        </authorList>
    </citation>
    <scope>NUCLEOTIDE SEQUENCE [LARGE SCALE GENOMIC DNA]</scope>
    <source>
        <strain evidence="9 10">KT1b</strain>
    </source>
</reference>
<feature type="coiled-coil region" evidence="5">
    <location>
        <begin position="269"/>
        <end position="296"/>
    </location>
</feature>
<comment type="caution">
    <text evidence="9">The sequence shown here is derived from an EMBL/GenBank/DDBJ whole genome shotgun (WGS) entry which is preliminary data.</text>
</comment>
<keyword evidence="3 4" id="KW-0862">Zinc</keyword>
<evidence type="ECO:0000256" key="4">
    <source>
        <dbReference type="PROSITE-ProRule" id="PRU00207"/>
    </source>
</evidence>
<sequence length="379" mass="43605">MEELDLRLIRFVDTTNDNLICCICQAPYIEPVITHCGHTFCTFCIYQAIEASPLCPIDRAGISIEDIQPAAKIISNMVNELSVYCPRHEQGCAHICQRQYIESHLKYHCQYTMAPCKLDEFECNMCKKKMCSYELEDHYSLCPSEIIECQYCKTSRSRSDHNSHITQCPQFNISCPQAEFGCSWLDQRQLLPEHTSTCPYEAIKNYLQKQQKTETAVQKELQQLHKENATLKREQEESKNHVNTIVNQLDLMFPGHFLLDVDIPAEARNESMLSESQRLNSELETLSANIASLELKQNMALMTETFRLQEELQSLRAICHGLRMQMHYVMMDRRNNTSSTSSNNTATVSATSQNRNNENTSAANKARNYLESSRQETKL</sequence>
<feature type="coiled-coil region" evidence="5">
    <location>
        <begin position="207"/>
        <end position="241"/>
    </location>
</feature>
<accession>A0ABP9YF75</accession>
<gene>
    <name evidence="9" type="ORF">HPULCUR_010783</name>
</gene>
<dbReference type="SUPFAM" id="SSF49599">
    <property type="entry name" value="TRAF domain-like"/>
    <property type="match status" value="1"/>
</dbReference>
<dbReference type="Pfam" id="PF13923">
    <property type="entry name" value="zf-C3HC4_2"/>
    <property type="match status" value="1"/>
</dbReference>
<evidence type="ECO:0000256" key="2">
    <source>
        <dbReference type="ARBA" id="ARBA00022771"/>
    </source>
</evidence>
<dbReference type="SMART" id="SM00184">
    <property type="entry name" value="RING"/>
    <property type="match status" value="1"/>
</dbReference>
<dbReference type="InterPro" id="IPR001293">
    <property type="entry name" value="Znf_TRAF"/>
</dbReference>
<feature type="zinc finger region" description="TRAF-type" evidence="4">
    <location>
        <begin position="81"/>
        <end position="123"/>
    </location>
</feature>
<organism evidence="9 10">
    <name type="scientific">Helicostylum pulchrum</name>
    <dbReference type="NCBI Taxonomy" id="562976"/>
    <lineage>
        <taxon>Eukaryota</taxon>
        <taxon>Fungi</taxon>
        <taxon>Fungi incertae sedis</taxon>
        <taxon>Mucoromycota</taxon>
        <taxon>Mucoromycotina</taxon>
        <taxon>Mucoromycetes</taxon>
        <taxon>Mucorales</taxon>
        <taxon>Mucorineae</taxon>
        <taxon>Mucoraceae</taxon>
        <taxon>Helicostylum</taxon>
    </lineage>
</organism>
<dbReference type="PROSITE" id="PS50089">
    <property type="entry name" value="ZF_RING_2"/>
    <property type="match status" value="1"/>
</dbReference>
<feature type="zinc finger region" description="TRAF-type" evidence="4">
    <location>
        <begin position="138"/>
        <end position="182"/>
    </location>
</feature>
<dbReference type="InterPro" id="IPR017907">
    <property type="entry name" value="Znf_RING_CS"/>
</dbReference>